<keyword evidence="2" id="KW-1185">Reference proteome</keyword>
<reference evidence="1 2" key="1">
    <citation type="journal article" date="2023" name="Nucleic Acids Res.">
        <title>The hologenome of Daphnia magna reveals possible DNA methylation and microbiome-mediated evolution of the host genome.</title>
        <authorList>
            <person name="Chaturvedi A."/>
            <person name="Li X."/>
            <person name="Dhandapani V."/>
            <person name="Marshall H."/>
            <person name="Kissane S."/>
            <person name="Cuenca-Cambronero M."/>
            <person name="Asole G."/>
            <person name="Calvet F."/>
            <person name="Ruiz-Romero M."/>
            <person name="Marangio P."/>
            <person name="Guigo R."/>
            <person name="Rago D."/>
            <person name="Mirbahai L."/>
            <person name="Eastwood N."/>
            <person name="Colbourne J.K."/>
            <person name="Zhou J."/>
            <person name="Mallon E."/>
            <person name="Orsini L."/>
        </authorList>
    </citation>
    <scope>NUCLEOTIDE SEQUENCE [LARGE SCALE GENOMIC DNA]</scope>
    <source>
        <strain evidence="1">LRV0_1</strain>
    </source>
</reference>
<accession>A0ABQ9ZZ81</accession>
<gene>
    <name evidence="1" type="ORF">OUZ56_000290</name>
</gene>
<name>A0ABQ9ZZ81_9CRUS</name>
<evidence type="ECO:0000313" key="1">
    <source>
        <dbReference type="EMBL" id="KAK4018222.1"/>
    </source>
</evidence>
<sequence length="64" mass="7227">MVFISVDNSRFHLLNLTSTETDAYNGDNNQTERERVSRTRTAYSGDRYDVHGNDVTLSATASQK</sequence>
<proteinExistence type="predicted"/>
<protein>
    <submittedName>
        <fullName evidence="1">Uncharacterized protein</fullName>
    </submittedName>
</protein>
<dbReference type="Proteomes" id="UP001234178">
    <property type="component" value="Unassembled WGS sequence"/>
</dbReference>
<dbReference type="EMBL" id="JAOYFB010000036">
    <property type="protein sequence ID" value="KAK4018222.1"/>
    <property type="molecule type" value="Genomic_DNA"/>
</dbReference>
<comment type="caution">
    <text evidence="1">The sequence shown here is derived from an EMBL/GenBank/DDBJ whole genome shotgun (WGS) entry which is preliminary data.</text>
</comment>
<organism evidence="1 2">
    <name type="scientific">Daphnia magna</name>
    <dbReference type="NCBI Taxonomy" id="35525"/>
    <lineage>
        <taxon>Eukaryota</taxon>
        <taxon>Metazoa</taxon>
        <taxon>Ecdysozoa</taxon>
        <taxon>Arthropoda</taxon>
        <taxon>Crustacea</taxon>
        <taxon>Branchiopoda</taxon>
        <taxon>Diplostraca</taxon>
        <taxon>Cladocera</taxon>
        <taxon>Anomopoda</taxon>
        <taxon>Daphniidae</taxon>
        <taxon>Daphnia</taxon>
    </lineage>
</organism>
<evidence type="ECO:0000313" key="2">
    <source>
        <dbReference type="Proteomes" id="UP001234178"/>
    </source>
</evidence>